<reference evidence="9 10" key="1">
    <citation type="submission" date="2008-05" db="EMBL/GenBank/DDBJ databases">
        <title>Complete sequence of chromosome of Geobacter lovleyi SZ.</title>
        <authorList>
            <consortium name="US DOE Joint Genome Institute"/>
            <person name="Lucas S."/>
            <person name="Copeland A."/>
            <person name="Lapidus A."/>
            <person name="Glavina del Rio T."/>
            <person name="Dalin E."/>
            <person name="Tice H."/>
            <person name="Bruce D."/>
            <person name="Goodwin L."/>
            <person name="Pitluck S."/>
            <person name="Chertkov O."/>
            <person name="Meincke L."/>
            <person name="Brettin T."/>
            <person name="Detter J.C."/>
            <person name="Han C."/>
            <person name="Tapia R."/>
            <person name="Kuske C.R."/>
            <person name="Schmutz J."/>
            <person name="Larimer F."/>
            <person name="Land M."/>
            <person name="Hauser L."/>
            <person name="Kyrpides N."/>
            <person name="Mikhailova N."/>
            <person name="Sung Y."/>
            <person name="Fletcher K.E."/>
            <person name="Ritalahti K.M."/>
            <person name="Loeffler F.E."/>
            <person name="Richardson P."/>
        </authorList>
    </citation>
    <scope>NUCLEOTIDE SEQUENCE [LARGE SCALE GENOMIC DNA]</scope>
    <source>
        <strain evidence="10">ATCC BAA-1151 / DSM 17278 / SZ</strain>
    </source>
</reference>
<comment type="subcellular location">
    <subcellularLocation>
        <location evidence="1">Cell outer membrane</location>
    </subcellularLocation>
</comment>
<evidence type="ECO:0000256" key="1">
    <source>
        <dbReference type="ARBA" id="ARBA00004442"/>
    </source>
</evidence>
<dbReference type="AlphaFoldDB" id="B3E9S3"/>
<name>B3E9S3_TRIL1</name>
<evidence type="ECO:0000256" key="3">
    <source>
        <dbReference type="ARBA" id="ARBA00022448"/>
    </source>
</evidence>
<dbReference type="InterPro" id="IPR051906">
    <property type="entry name" value="TolC-like"/>
</dbReference>
<dbReference type="PIRSF" id="PIRSF001892">
    <property type="entry name" value="CyaE"/>
    <property type="match status" value="1"/>
</dbReference>
<dbReference type="GO" id="GO:0009279">
    <property type="term" value="C:cell outer membrane"/>
    <property type="evidence" value="ECO:0007669"/>
    <property type="project" value="UniProtKB-SubCell"/>
</dbReference>
<dbReference type="GO" id="GO:0015562">
    <property type="term" value="F:efflux transmembrane transporter activity"/>
    <property type="evidence" value="ECO:0007669"/>
    <property type="project" value="InterPro"/>
</dbReference>
<comment type="similarity">
    <text evidence="2">Belongs to the outer membrane factor (OMF) (TC 1.B.17) family.</text>
</comment>
<evidence type="ECO:0000256" key="5">
    <source>
        <dbReference type="ARBA" id="ARBA00022692"/>
    </source>
</evidence>
<dbReference type="Proteomes" id="UP000002420">
    <property type="component" value="Chromosome"/>
</dbReference>
<dbReference type="KEGG" id="glo:Glov_1633"/>
<keyword evidence="4" id="KW-1134">Transmembrane beta strand</keyword>
<protein>
    <submittedName>
        <fullName evidence="9">Outer membrane efflux protein</fullName>
    </submittedName>
</protein>
<keyword evidence="8" id="KW-0732">Signal</keyword>
<evidence type="ECO:0000313" key="9">
    <source>
        <dbReference type="EMBL" id="ACD95349.1"/>
    </source>
</evidence>
<sequence length="420" mass="47383">MRMLLYSMILWLIPANLVAATLSLDDCLARARNHNPALRVTRKDVGIAHESIRQTDAALFPRIDAQGGYTAQLEAQAMKVAGQVMETQQPAYLFASLGINYTLYDFGRREARRSSSRLNLDALTFGLRNQEQEVSLHVVESYFGILETQRNITAAAEELQTVEEHRRVAQALYDAGSVTRNDLLQAEVRLANARQQLLARRNLLENQYLMLGFLTGIPVAEHPQLAEPTPPVQPHTVPDRSKAIRRRPDLLALRKVVEMSEQGVRESQSAFYPELFSRLSLDYLENNKLREQTIYGATVGIKINLFDGFASTATRSKSVAAQSRATEQLRLAKEQAQLEIDTSANDLQVAFERIAVTKESIRQGEENLRINQNRYKERVGTATEVLDAQTLLTQARTEHYRALYDYQRAAARLRKATGDL</sequence>
<dbReference type="STRING" id="398767.Glov_1633"/>
<gene>
    <name evidence="9" type="ordered locus">Glov_1633</name>
</gene>
<keyword evidence="10" id="KW-1185">Reference proteome</keyword>
<dbReference type="PANTHER" id="PTHR30026">
    <property type="entry name" value="OUTER MEMBRANE PROTEIN TOLC"/>
    <property type="match status" value="1"/>
</dbReference>
<dbReference type="GO" id="GO:1990281">
    <property type="term" value="C:efflux pump complex"/>
    <property type="evidence" value="ECO:0007669"/>
    <property type="project" value="TreeGrafter"/>
</dbReference>
<evidence type="ECO:0000256" key="7">
    <source>
        <dbReference type="ARBA" id="ARBA00023237"/>
    </source>
</evidence>
<keyword evidence="3" id="KW-0813">Transport</keyword>
<dbReference type="PANTHER" id="PTHR30026:SF21">
    <property type="entry name" value="SLR1270 PROTEIN"/>
    <property type="match status" value="1"/>
</dbReference>
<feature type="signal peptide" evidence="8">
    <location>
        <begin position="1"/>
        <end position="19"/>
    </location>
</feature>
<dbReference type="Gene3D" id="1.20.1600.10">
    <property type="entry name" value="Outer membrane efflux proteins (OEP)"/>
    <property type="match status" value="1"/>
</dbReference>
<accession>B3E9S3</accession>
<evidence type="ECO:0000256" key="4">
    <source>
        <dbReference type="ARBA" id="ARBA00022452"/>
    </source>
</evidence>
<dbReference type="InterPro" id="IPR028351">
    <property type="entry name" value="CyaE"/>
</dbReference>
<dbReference type="OrthoDB" id="9814032at2"/>
<evidence type="ECO:0000256" key="2">
    <source>
        <dbReference type="ARBA" id="ARBA00007613"/>
    </source>
</evidence>
<dbReference type="InterPro" id="IPR003423">
    <property type="entry name" value="OMP_efflux"/>
</dbReference>
<dbReference type="HOGENOM" id="CLU_012817_10_6_7"/>
<evidence type="ECO:0000313" key="10">
    <source>
        <dbReference type="Proteomes" id="UP000002420"/>
    </source>
</evidence>
<dbReference type="RefSeq" id="WP_012469691.1">
    <property type="nucleotide sequence ID" value="NC_010814.1"/>
</dbReference>
<keyword evidence="5" id="KW-0812">Transmembrane</keyword>
<keyword evidence="6" id="KW-0472">Membrane</keyword>
<dbReference type="EMBL" id="CP001089">
    <property type="protein sequence ID" value="ACD95349.1"/>
    <property type="molecule type" value="Genomic_DNA"/>
</dbReference>
<evidence type="ECO:0000256" key="8">
    <source>
        <dbReference type="SAM" id="SignalP"/>
    </source>
</evidence>
<dbReference type="eggNOG" id="COG1538">
    <property type="taxonomic scope" value="Bacteria"/>
</dbReference>
<organism evidence="9 10">
    <name type="scientific">Trichlorobacter lovleyi (strain ATCC BAA-1151 / DSM 17278 / SZ)</name>
    <name type="common">Geobacter lovleyi</name>
    <dbReference type="NCBI Taxonomy" id="398767"/>
    <lineage>
        <taxon>Bacteria</taxon>
        <taxon>Pseudomonadati</taxon>
        <taxon>Thermodesulfobacteriota</taxon>
        <taxon>Desulfuromonadia</taxon>
        <taxon>Geobacterales</taxon>
        <taxon>Geobacteraceae</taxon>
        <taxon>Trichlorobacter</taxon>
    </lineage>
</organism>
<feature type="chain" id="PRO_5002786061" evidence="8">
    <location>
        <begin position="20"/>
        <end position="420"/>
    </location>
</feature>
<evidence type="ECO:0000256" key="6">
    <source>
        <dbReference type="ARBA" id="ARBA00023136"/>
    </source>
</evidence>
<dbReference type="SUPFAM" id="SSF56954">
    <property type="entry name" value="Outer membrane efflux proteins (OEP)"/>
    <property type="match status" value="1"/>
</dbReference>
<proteinExistence type="inferred from homology"/>
<keyword evidence="7" id="KW-0998">Cell outer membrane</keyword>
<dbReference type="Pfam" id="PF02321">
    <property type="entry name" value="OEP"/>
    <property type="match status" value="2"/>
</dbReference>
<dbReference type="GO" id="GO:0015288">
    <property type="term" value="F:porin activity"/>
    <property type="evidence" value="ECO:0007669"/>
    <property type="project" value="TreeGrafter"/>
</dbReference>